<evidence type="ECO:0000256" key="1">
    <source>
        <dbReference type="ARBA" id="ARBA00022801"/>
    </source>
</evidence>
<dbReference type="RefSeq" id="WP_012119788.1">
    <property type="nucleotide sequence ID" value="NC_009767.1"/>
</dbReference>
<dbReference type="Pfam" id="PF04167">
    <property type="entry name" value="DUF402"/>
    <property type="match status" value="1"/>
</dbReference>
<evidence type="ECO:0000313" key="4">
    <source>
        <dbReference type="Proteomes" id="UP000000263"/>
    </source>
</evidence>
<dbReference type="EMBL" id="CP000804">
    <property type="protein sequence ID" value="ABU57358.1"/>
    <property type="molecule type" value="Genomic_DNA"/>
</dbReference>
<dbReference type="InterPro" id="IPR050212">
    <property type="entry name" value="Ntdp-like"/>
</dbReference>
<accession>A7NIQ5</accession>
<dbReference type="GO" id="GO:0016787">
    <property type="term" value="F:hydrolase activity"/>
    <property type="evidence" value="ECO:0007669"/>
    <property type="project" value="UniProtKB-KW"/>
</dbReference>
<keyword evidence="1" id="KW-0378">Hydrolase</keyword>
<dbReference type="Proteomes" id="UP000000263">
    <property type="component" value="Chromosome"/>
</dbReference>
<name>A7NIQ5_ROSCS</name>
<feature type="domain" description="DUF402" evidence="2">
    <location>
        <begin position="21"/>
        <end position="147"/>
    </location>
</feature>
<dbReference type="HOGENOM" id="CLU_1650850_0_0_0"/>
<proteinExistence type="predicted"/>
<protein>
    <recommendedName>
        <fullName evidence="2">DUF402 domain-containing protein</fullName>
    </recommendedName>
</protein>
<organism evidence="3 4">
    <name type="scientific">Roseiflexus castenholzii (strain DSM 13941 / HLO8)</name>
    <dbReference type="NCBI Taxonomy" id="383372"/>
    <lineage>
        <taxon>Bacteria</taxon>
        <taxon>Bacillati</taxon>
        <taxon>Chloroflexota</taxon>
        <taxon>Chloroflexia</taxon>
        <taxon>Chloroflexales</taxon>
        <taxon>Roseiflexineae</taxon>
        <taxon>Roseiflexaceae</taxon>
        <taxon>Roseiflexus</taxon>
    </lineage>
</organism>
<keyword evidence="4" id="KW-1185">Reference proteome</keyword>
<dbReference type="eggNOG" id="COG3557">
    <property type="taxonomic scope" value="Bacteria"/>
</dbReference>
<dbReference type="Gene3D" id="2.40.380.10">
    <property type="entry name" value="FomD-like"/>
    <property type="match status" value="1"/>
</dbReference>
<reference evidence="3 4" key="1">
    <citation type="submission" date="2007-08" db="EMBL/GenBank/DDBJ databases">
        <title>Complete sequence of Roseiflexus castenholzii DSM 13941.</title>
        <authorList>
            <consortium name="US DOE Joint Genome Institute"/>
            <person name="Copeland A."/>
            <person name="Lucas S."/>
            <person name="Lapidus A."/>
            <person name="Barry K."/>
            <person name="Glavina del Rio T."/>
            <person name="Dalin E."/>
            <person name="Tice H."/>
            <person name="Pitluck S."/>
            <person name="Thompson L.S."/>
            <person name="Brettin T."/>
            <person name="Bruce D."/>
            <person name="Detter J.C."/>
            <person name="Han C."/>
            <person name="Tapia R."/>
            <person name="Schmutz J."/>
            <person name="Larimer F."/>
            <person name="Land M."/>
            <person name="Hauser L."/>
            <person name="Kyrpides N."/>
            <person name="Mikhailova N."/>
            <person name="Bryant D.A."/>
            <person name="Hanada S."/>
            <person name="Tsukatani Y."/>
            <person name="Richardson P."/>
        </authorList>
    </citation>
    <scope>NUCLEOTIDE SEQUENCE [LARGE SCALE GENOMIC DNA]</scope>
    <source>
        <strain evidence="4">DSM 13941 / HLO8</strain>
    </source>
</reference>
<dbReference type="AlphaFoldDB" id="A7NIQ5"/>
<dbReference type="KEGG" id="rca:Rcas_1261"/>
<dbReference type="InterPro" id="IPR035930">
    <property type="entry name" value="FomD-like_sf"/>
</dbReference>
<evidence type="ECO:0000259" key="2">
    <source>
        <dbReference type="Pfam" id="PF04167"/>
    </source>
</evidence>
<dbReference type="PANTHER" id="PTHR39159:SF1">
    <property type="entry name" value="UPF0374 PROTEIN YGAC"/>
    <property type="match status" value="1"/>
</dbReference>
<dbReference type="STRING" id="383372.Rcas_1261"/>
<dbReference type="InterPro" id="IPR007295">
    <property type="entry name" value="DUF402"/>
</dbReference>
<evidence type="ECO:0000313" key="3">
    <source>
        <dbReference type="EMBL" id="ABU57358.1"/>
    </source>
</evidence>
<gene>
    <name evidence="3" type="ordered locus">Rcas_1261</name>
</gene>
<dbReference type="PANTHER" id="PTHR39159">
    <property type="match status" value="1"/>
</dbReference>
<dbReference type="SUPFAM" id="SSF159234">
    <property type="entry name" value="FomD-like"/>
    <property type="match status" value="1"/>
</dbReference>
<sequence>MKVVTVRLLKPTKNHTVTYQAEVVQMTPDYALVRARWDRPRLDLGYVTFETGDVFFEHFYANRWYNVFELRNATGALKGWYCNVTRPAIISAEAITSEDLDLDLFVSARRDRLLRLDVEEFEERELAQREPHIYAAAHAALDELECLARAGAPPFDRT</sequence>